<accession>A0A0C3AZK4</accession>
<dbReference type="EMBL" id="KN822004">
    <property type="protein sequence ID" value="KIM70432.1"/>
    <property type="molecule type" value="Genomic_DNA"/>
</dbReference>
<name>A0A0C3AZK4_9AGAM</name>
<dbReference type="AlphaFoldDB" id="A0A0C3AZK4"/>
<dbReference type="Proteomes" id="UP000053989">
    <property type="component" value="Unassembled WGS sequence"/>
</dbReference>
<dbReference type="STRING" id="1036808.A0A0C3AZK4"/>
<dbReference type="InParanoid" id="A0A0C3AZK4"/>
<dbReference type="OrthoDB" id="27683at2759"/>
<reference evidence="2 3" key="1">
    <citation type="submission" date="2014-04" db="EMBL/GenBank/DDBJ databases">
        <authorList>
            <consortium name="DOE Joint Genome Institute"/>
            <person name="Kuo A."/>
            <person name="Kohler A."/>
            <person name="Nagy L.G."/>
            <person name="Floudas D."/>
            <person name="Copeland A."/>
            <person name="Barry K.W."/>
            <person name="Cichocki N."/>
            <person name="Veneault-Fourrey C."/>
            <person name="LaButti K."/>
            <person name="Lindquist E.A."/>
            <person name="Lipzen A."/>
            <person name="Lundell T."/>
            <person name="Morin E."/>
            <person name="Murat C."/>
            <person name="Sun H."/>
            <person name="Tunlid A."/>
            <person name="Henrissat B."/>
            <person name="Grigoriev I.V."/>
            <person name="Hibbett D.S."/>
            <person name="Martin F."/>
            <person name="Nordberg H.P."/>
            <person name="Cantor M.N."/>
            <person name="Hua S.X."/>
        </authorList>
    </citation>
    <scope>NUCLEOTIDE SEQUENCE [LARGE SCALE GENOMIC DNA]</scope>
    <source>
        <strain evidence="2 3">Foug A</strain>
    </source>
</reference>
<proteinExistence type="predicted"/>
<dbReference type="InterPro" id="IPR040692">
    <property type="entry name" value="UGGT_TRXL_3"/>
</dbReference>
<gene>
    <name evidence="2" type="ORF">SCLCIDRAFT_1206560</name>
</gene>
<feature type="domain" description="UGGT thioredoxin-like" evidence="1">
    <location>
        <begin position="23"/>
        <end position="57"/>
    </location>
</feature>
<organism evidence="2 3">
    <name type="scientific">Scleroderma citrinum Foug A</name>
    <dbReference type="NCBI Taxonomy" id="1036808"/>
    <lineage>
        <taxon>Eukaryota</taxon>
        <taxon>Fungi</taxon>
        <taxon>Dikarya</taxon>
        <taxon>Basidiomycota</taxon>
        <taxon>Agaricomycotina</taxon>
        <taxon>Agaricomycetes</taxon>
        <taxon>Agaricomycetidae</taxon>
        <taxon>Boletales</taxon>
        <taxon>Sclerodermatineae</taxon>
        <taxon>Sclerodermataceae</taxon>
        <taxon>Scleroderma</taxon>
    </lineage>
</organism>
<evidence type="ECO:0000313" key="2">
    <source>
        <dbReference type="EMBL" id="KIM70432.1"/>
    </source>
</evidence>
<sequence>MCRVLKDNLALPPKFTEFLEGLVDASDRREGGGVILWLNDLEKDVGFRPSLMGLLRVHFMALFACSTTFHP</sequence>
<dbReference type="Pfam" id="PF18402">
    <property type="entry name" value="Thioredoxin_14"/>
    <property type="match status" value="1"/>
</dbReference>
<evidence type="ECO:0000313" key="3">
    <source>
        <dbReference type="Proteomes" id="UP000053989"/>
    </source>
</evidence>
<evidence type="ECO:0000259" key="1">
    <source>
        <dbReference type="Pfam" id="PF18402"/>
    </source>
</evidence>
<reference evidence="3" key="2">
    <citation type="submission" date="2015-01" db="EMBL/GenBank/DDBJ databases">
        <title>Evolutionary Origins and Diversification of the Mycorrhizal Mutualists.</title>
        <authorList>
            <consortium name="DOE Joint Genome Institute"/>
            <consortium name="Mycorrhizal Genomics Consortium"/>
            <person name="Kohler A."/>
            <person name="Kuo A."/>
            <person name="Nagy L.G."/>
            <person name="Floudas D."/>
            <person name="Copeland A."/>
            <person name="Barry K.W."/>
            <person name="Cichocki N."/>
            <person name="Veneault-Fourrey C."/>
            <person name="LaButti K."/>
            <person name="Lindquist E.A."/>
            <person name="Lipzen A."/>
            <person name="Lundell T."/>
            <person name="Morin E."/>
            <person name="Murat C."/>
            <person name="Riley R."/>
            <person name="Ohm R."/>
            <person name="Sun H."/>
            <person name="Tunlid A."/>
            <person name="Henrissat B."/>
            <person name="Grigoriev I.V."/>
            <person name="Hibbett D.S."/>
            <person name="Martin F."/>
        </authorList>
    </citation>
    <scope>NUCLEOTIDE SEQUENCE [LARGE SCALE GENOMIC DNA]</scope>
    <source>
        <strain evidence="3">Foug A</strain>
    </source>
</reference>
<keyword evidence="3" id="KW-1185">Reference proteome</keyword>
<dbReference type="HOGENOM" id="CLU_2741496_0_0_1"/>
<protein>
    <recommendedName>
        <fullName evidence="1">UGGT thioredoxin-like domain-containing protein</fullName>
    </recommendedName>
</protein>